<gene>
    <name evidence="2" type="ORF">SPAPADRAFT_58335</name>
</gene>
<evidence type="ECO:0000259" key="1">
    <source>
        <dbReference type="PROSITE" id="PS50076"/>
    </source>
</evidence>
<dbReference type="AlphaFoldDB" id="G3AG10"/>
<accession>G3AG10</accession>
<dbReference type="EMBL" id="GL996499">
    <property type="protein sequence ID" value="EGW35149.1"/>
    <property type="molecule type" value="Genomic_DNA"/>
</dbReference>
<dbReference type="FunCoup" id="G3AG10">
    <property type="interactions" value="18"/>
</dbReference>
<dbReference type="RefSeq" id="XP_007372561.1">
    <property type="nucleotide sequence ID" value="XM_007372499.1"/>
</dbReference>
<keyword evidence="3" id="KW-1185">Reference proteome</keyword>
<evidence type="ECO:0000313" key="2">
    <source>
        <dbReference type="EMBL" id="EGW35149.1"/>
    </source>
</evidence>
<name>G3AG10_SPAPN</name>
<protein>
    <recommendedName>
        <fullName evidence="1">J domain-containing protein</fullName>
    </recommendedName>
</protein>
<feature type="domain" description="J" evidence="1">
    <location>
        <begin position="63"/>
        <end position="144"/>
    </location>
</feature>
<dbReference type="PROSITE" id="PS50076">
    <property type="entry name" value="DNAJ_2"/>
    <property type="match status" value="1"/>
</dbReference>
<dbReference type="STRING" id="619300.G3AG10"/>
<dbReference type="InterPro" id="IPR001623">
    <property type="entry name" value="DnaJ_domain"/>
</dbReference>
<evidence type="ECO:0000313" key="3">
    <source>
        <dbReference type="Proteomes" id="UP000000709"/>
    </source>
</evidence>
<dbReference type="eggNOG" id="ENOG502RYTK">
    <property type="taxonomic scope" value="Eukaryota"/>
</dbReference>
<dbReference type="InterPro" id="IPR018253">
    <property type="entry name" value="DnaJ_domain_CS"/>
</dbReference>
<dbReference type="KEGG" id="spaa:SPAPADRAFT_58335"/>
<sequence>MFAVTVRNTLCRSNYAVQSASLLFYRHAHAHPTPQQDPHHHKSHINHHRRLDLHDWPTSKDPTPFEIFNLKQKDMGMPQLELKRHIKRHYLAYVKLYHPDTSLTIHEKGEELSAEEKRRRFDQIQQAYDLLKDPRRRVAYSRYQTARTRGPTYGPAQHGYTKEHFEAYRAANAQRRQYDFQNNEEFWQAGTWEDYYRMKYKREPPTKEEFEKNKYKILAGVIAFGALGFALQIVNTYNRTNEMLLDSQKRTLKSMHDLNEHSDNFGQGNSEADGLRRFLVSRRTSLKSKKYDEDTEPEPNDKELLVKYAKKRVGQWDKAAD</sequence>
<dbReference type="Gene3D" id="1.10.287.110">
    <property type="entry name" value="DnaJ domain"/>
    <property type="match status" value="1"/>
</dbReference>
<dbReference type="InParanoid" id="G3AG10"/>
<dbReference type="Pfam" id="PF00226">
    <property type="entry name" value="DnaJ"/>
    <property type="match status" value="1"/>
</dbReference>
<dbReference type="GeneID" id="18872410"/>
<dbReference type="InterPro" id="IPR036869">
    <property type="entry name" value="J_dom_sf"/>
</dbReference>
<dbReference type="SUPFAM" id="SSF46565">
    <property type="entry name" value="Chaperone J-domain"/>
    <property type="match status" value="1"/>
</dbReference>
<dbReference type="Proteomes" id="UP000000709">
    <property type="component" value="Unassembled WGS sequence"/>
</dbReference>
<dbReference type="HOGENOM" id="CLU_927848_0_0_1"/>
<reference evidence="2 3" key="1">
    <citation type="journal article" date="2011" name="Proc. Natl. Acad. Sci. U.S.A.">
        <title>Comparative genomics of xylose-fermenting fungi for enhanced biofuel production.</title>
        <authorList>
            <person name="Wohlbach D.J."/>
            <person name="Kuo A."/>
            <person name="Sato T.K."/>
            <person name="Potts K.M."/>
            <person name="Salamov A.A."/>
            <person name="LaButti K.M."/>
            <person name="Sun H."/>
            <person name="Clum A."/>
            <person name="Pangilinan J.L."/>
            <person name="Lindquist E.A."/>
            <person name="Lucas S."/>
            <person name="Lapidus A."/>
            <person name="Jin M."/>
            <person name="Gunawan C."/>
            <person name="Balan V."/>
            <person name="Dale B.E."/>
            <person name="Jeffries T.W."/>
            <person name="Zinkel R."/>
            <person name="Barry K.W."/>
            <person name="Grigoriev I.V."/>
            <person name="Gasch A.P."/>
        </authorList>
    </citation>
    <scope>NUCLEOTIDE SEQUENCE [LARGE SCALE GENOMIC DNA]</scope>
    <source>
        <strain evidence="3">NRRL Y-27907 / 11-Y1</strain>
    </source>
</reference>
<dbReference type="OMA" id="NAGTWED"/>
<proteinExistence type="predicted"/>
<organism evidence="3">
    <name type="scientific">Spathaspora passalidarum (strain NRRL Y-27907 / 11-Y1)</name>
    <dbReference type="NCBI Taxonomy" id="619300"/>
    <lineage>
        <taxon>Eukaryota</taxon>
        <taxon>Fungi</taxon>
        <taxon>Dikarya</taxon>
        <taxon>Ascomycota</taxon>
        <taxon>Saccharomycotina</taxon>
        <taxon>Pichiomycetes</taxon>
        <taxon>Debaryomycetaceae</taxon>
        <taxon>Spathaspora</taxon>
    </lineage>
</organism>
<dbReference type="CDD" id="cd06257">
    <property type="entry name" value="DnaJ"/>
    <property type="match status" value="1"/>
</dbReference>
<dbReference type="SMART" id="SM00271">
    <property type="entry name" value="DnaJ"/>
    <property type="match status" value="1"/>
</dbReference>
<dbReference type="PROSITE" id="PS00636">
    <property type="entry name" value="DNAJ_1"/>
    <property type="match status" value="1"/>
</dbReference>
<dbReference type="OrthoDB" id="445556at2759"/>